<dbReference type="RefSeq" id="WP_003325912.1">
    <property type="nucleotide sequence ID" value="NC_014639.1"/>
</dbReference>
<dbReference type="EMBL" id="CP002207">
    <property type="protein sequence ID" value="ADP32493.1"/>
    <property type="molecule type" value="Genomic_DNA"/>
</dbReference>
<name>A0ABN3ZCH6_BACA1</name>
<accession>A0ABN3ZCH6</accession>
<evidence type="ECO:0000313" key="2">
    <source>
        <dbReference type="Proteomes" id="UP000006867"/>
    </source>
</evidence>
<protein>
    <submittedName>
        <fullName evidence="1">Uncharacterized protein</fullName>
    </submittedName>
</protein>
<organism evidence="1 2">
    <name type="scientific">Bacillus atrophaeus (strain 1942)</name>
    <dbReference type="NCBI Taxonomy" id="720555"/>
    <lineage>
        <taxon>Bacteria</taxon>
        <taxon>Bacillati</taxon>
        <taxon>Bacillota</taxon>
        <taxon>Bacilli</taxon>
        <taxon>Bacillales</taxon>
        <taxon>Bacillaceae</taxon>
        <taxon>Bacillus</taxon>
    </lineage>
</organism>
<gene>
    <name evidence="1" type="ordered locus">BATR1942_07770</name>
</gene>
<sequence>MFLGLSTKEKNELKYEIISHKTRLMFTRLIRGCPDTYTKSDLIKYNRFIDIANNAMGKPPYILVPDDATNDYLDTEYAFHYGEIESIMMRPSTTQFVEILYDFLDQKMIKVDDVNQILKDTGTSFKFEESSNGNCNLIILSVEALDDETKNDHPNIRMLIERLSILHEAEQYSNVLHTCSNIFETLSKVVMDDKGIDKKPFGKYIKDYKKKSNLHEPLLDYIEEVYINRNKEPGAGHGGRGESQFQKKTL</sequence>
<reference evidence="1 2" key="1">
    <citation type="journal article" date="2011" name="Front. Microbiol.">
        <title>Genomic signatures of strain selection and enhancement in Bacillus atrophaeus var. globigii, a historical biowarfare simulant.</title>
        <authorList>
            <person name="Gibbons H.S."/>
            <person name="Broomall S.M."/>
            <person name="McNew L.A."/>
            <person name="Daligault H."/>
            <person name="Chapman C."/>
            <person name="Bruce D."/>
            <person name="Karavis M."/>
            <person name="Krepps M."/>
            <person name="McGregor P.A."/>
            <person name="Hong C."/>
            <person name="Park K.H."/>
            <person name="Akmal A."/>
            <person name="Feldman A."/>
            <person name="Lin J.S."/>
            <person name="Chang W.E."/>
            <person name="Higgs B.W."/>
            <person name="Demirev P."/>
            <person name="Lindquist J."/>
            <person name="Liem A."/>
            <person name="Fochler E."/>
            <person name="Read T.D."/>
            <person name="Tapia R."/>
            <person name="Johnson S."/>
            <person name="Bishop-Lilly K.A."/>
            <person name="Detter C."/>
            <person name="Han C."/>
            <person name="Sozhamannan S."/>
            <person name="Rosenzweig C.N."/>
            <person name="Skowronski E.W."/>
        </authorList>
    </citation>
    <scope>NUCLEOTIDE SEQUENCE [LARGE SCALE GENOMIC DNA]</scope>
    <source>
        <strain evidence="1 2">1942</strain>
    </source>
</reference>
<keyword evidence="2" id="KW-1185">Reference proteome</keyword>
<dbReference type="Proteomes" id="UP000006867">
    <property type="component" value="Chromosome"/>
</dbReference>
<proteinExistence type="predicted"/>
<evidence type="ECO:0000313" key="1">
    <source>
        <dbReference type="EMBL" id="ADP32493.1"/>
    </source>
</evidence>